<proteinExistence type="predicted"/>
<dbReference type="Proteomes" id="UP001295684">
    <property type="component" value="Unassembled WGS sequence"/>
</dbReference>
<feature type="region of interest" description="Disordered" evidence="1">
    <location>
        <begin position="1"/>
        <end position="30"/>
    </location>
</feature>
<feature type="region of interest" description="Disordered" evidence="1">
    <location>
        <begin position="268"/>
        <end position="291"/>
    </location>
</feature>
<dbReference type="AlphaFoldDB" id="A0AAD1XTH4"/>
<feature type="compositionally biased region" description="Basic and acidic residues" evidence="1">
    <location>
        <begin position="489"/>
        <end position="504"/>
    </location>
</feature>
<feature type="region of interest" description="Disordered" evidence="1">
    <location>
        <begin position="344"/>
        <end position="379"/>
    </location>
</feature>
<evidence type="ECO:0000313" key="3">
    <source>
        <dbReference type="Proteomes" id="UP001295684"/>
    </source>
</evidence>
<feature type="region of interest" description="Disordered" evidence="1">
    <location>
        <begin position="477"/>
        <end position="572"/>
    </location>
</feature>
<feature type="region of interest" description="Disordered" evidence="1">
    <location>
        <begin position="768"/>
        <end position="799"/>
    </location>
</feature>
<protein>
    <submittedName>
        <fullName evidence="2">Uncharacterized protein</fullName>
    </submittedName>
</protein>
<keyword evidence="3" id="KW-1185">Reference proteome</keyword>
<name>A0AAD1XTH4_EUPCR</name>
<dbReference type="EMBL" id="CAMPGE010020365">
    <property type="protein sequence ID" value="CAI2378618.1"/>
    <property type="molecule type" value="Genomic_DNA"/>
</dbReference>
<feature type="region of interest" description="Disordered" evidence="1">
    <location>
        <begin position="836"/>
        <end position="861"/>
    </location>
</feature>
<accession>A0AAD1XTH4</accession>
<reference evidence="2" key="1">
    <citation type="submission" date="2023-07" db="EMBL/GenBank/DDBJ databases">
        <authorList>
            <consortium name="AG Swart"/>
            <person name="Singh M."/>
            <person name="Singh A."/>
            <person name="Seah K."/>
            <person name="Emmerich C."/>
        </authorList>
    </citation>
    <scope>NUCLEOTIDE SEQUENCE</scope>
    <source>
        <strain evidence="2">DP1</strain>
    </source>
</reference>
<feature type="compositionally biased region" description="Basic residues" evidence="1">
    <location>
        <begin position="344"/>
        <end position="356"/>
    </location>
</feature>
<comment type="caution">
    <text evidence="2">The sequence shown here is derived from an EMBL/GenBank/DDBJ whole genome shotgun (WGS) entry which is preliminary data.</text>
</comment>
<feature type="compositionally biased region" description="Polar residues" evidence="1">
    <location>
        <begin position="914"/>
        <end position="929"/>
    </location>
</feature>
<evidence type="ECO:0000256" key="1">
    <source>
        <dbReference type="SAM" id="MobiDB-lite"/>
    </source>
</evidence>
<feature type="compositionally biased region" description="Polar residues" evidence="1">
    <location>
        <begin position="535"/>
        <end position="562"/>
    </location>
</feature>
<feature type="compositionally biased region" description="Basic and acidic residues" evidence="1">
    <location>
        <begin position="845"/>
        <end position="861"/>
    </location>
</feature>
<feature type="region of interest" description="Disordered" evidence="1">
    <location>
        <begin position="910"/>
        <end position="929"/>
    </location>
</feature>
<gene>
    <name evidence="2" type="ORF">ECRASSUSDP1_LOCUS20016</name>
</gene>
<organism evidence="2 3">
    <name type="scientific">Euplotes crassus</name>
    <dbReference type="NCBI Taxonomy" id="5936"/>
    <lineage>
        <taxon>Eukaryota</taxon>
        <taxon>Sar</taxon>
        <taxon>Alveolata</taxon>
        <taxon>Ciliophora</taxon>
        <taxon>Intramacronucleata</taxon>
        <taxon>Spirotrichea</taxon>
        <taxon>Hypotrichia</taxon>
        <taxon>Euplotida</taxon>
        <taxon>Euplotidae</taxon>
        <taxon>Moneuplotes</taxon>
    </lineage>
</organism>
<sequence length="959" mass="111045">MSSSAANLNILIPPGPSSHHKASSGDYGYDKDFNAKQMHSSFLKHSSKTSSQDQNCDVLYKSTSDFEVHLVENDNKESESVAITETTTSKYRGRKYEPSPTSKISLRINKLKQYRSKQKLTSSSPYFMNKTYTPKRRFETKFKFGREDSPKEISKNSSIKKFALRNNKEIRNSKDSDFNIKNEMPKTTRGHTKNKLSYCNSKELRDIQQKLEHHRKISKDLEQVNRVSQSKYSISIKDQDPMPVRKNLHRRNNTKSFLAKYVTKGSKPSYLRDTAGSKTKRSMGREKAERIRQISKEKSLYKPVSKLYTIEEPDPQENLNDLIELADKFWENCELDTKVMKPPKRIKQTKIKKQVRTARPGLKQTQETVQGKPQRPQRAYEKIPVVTAQKSQKHLQKVQKIKPMQKGKLINNSIKKTSQIPKPSFSRNITGMKTPLLRDLKPVLKDPTVSIKEKARAKYEKKDYHYEFTVRDSTNRDDDISVPLQSDCGDEKGFPRLDPTDRKNIRSTIERGMGGISKHSNKNRRSRAERNSSRYGSSRMGSVDTNKIASSTCKMTPMNPNKSKPPEREESISHYDKDLFSDEESSKKLFHIENKGSDEKPIGKQKMQKYQIQSKKLRTDAKDNMKKRINSTTNLTNSFEYQFKRNNLENSSILKSNNEQSAYKSKKMFTTSSQTKILKSPASKEKVTQKYDANDSRIVTSFKPSSLNDDESWLYHARFTQEYSSESKQCTTPVISVSRLHKLNEVERKAIIKKAEILKEITKAKNKNSTYQHHTIRNLEKKNSNLSPKSPEDGLAKAKKKILEDEENQALFAANKLVSAQVAEYNKKLRFLTLQKTKKKQKQKKKEESEKSKISEKKRSQIIQDAEREYQSIYLMEDFKSYNRSCEEINVRFQTNSTAERRVPVMHNSRNKSQDTFGQKQGSKFKLTNNSIKHEELQEYLKDSSFGNREKISFDEDGL</sequence>
<evidence type="ECO:0000313" key="2">
    <source>
        <dbReference type="EMBL" id="CAI2378618.1"/>
    </source>
</evidence>